<name>A0A5C3LBP4_COPMA</name>
<reference evidence="2 3" key="1">
    <citation type="journal article" date="2019" name="Nat. Ecol. Evol.">
        <title>Megaphylogeny resolves global patterns of mushroom evolution.</title>
        <authorList>
            <person name="Varga T."/>
            <person name="Krizsan K."/>
            <person name="Foldi C."/>
            <person name="Dima B."/>
            <person name="Sanchez-Garcia M."/>
            <person name="Sanchez-Ramirez S."/>
            <person name="Szollosi G.J."/>
            <person name="Szarkandi J.G."/>
            <person name="Papp V."/>
            <person name="Albert L."/>
            <person name="Andreopoulos W."/>
            <person name="Angelini C."/>
            <person name="Antonin V."/>
            <person name="Barry K.W."/>
            <person name="Bougher N.L."/>
            <person name="Buchanan P."/>
            <person name="Buyck B."/>
            <person name="Bense V."/>
            <person name="Catcheside P."/>
            <person name="Chovatia M."/>
            <person name="Cooper J."/>
            <person name="Damon W."/>
            <person name="Desjardin D."/>
            <person name="Finy P."/>
            <person name="Geml J."/>
            <person name="Haridas S."/>
            <person name="Hughes K."/>
            <person name="Justo A."/>
            <person name="Karasinski D."/>
            <person name="Kautmanova I."/>
            <person name="Kiss B."/>
            <person name="Kocsube S."/>
            <person name="Kotiranta H."/>
            <person name="LaButti K.M."/>
            <person name="Lechner B.E."/>
            <person name="Liimatainen K."/>
            <person name="Lipzen A."/>
            <person name="Lukacs Z."/>
            <person name="Mihaltcheva S."/>
            <person name="Morgado L.N."/>
            <person name="Niskanen T."/>
            <person name="Noordeloos M.E."/>
            <person name="Ohm R.A."/>
            <person name="Ortiz-Santana B."/>
            <person name="Ovrebo C."/>
            <person name="Racz N."/>
            <person name="Riley R."/>
            <person name="Savchenko A."/>
            <person name="Shiryaev A."/>
            <person name="Soop K."/>
            <person name="Spirin V."/>
            <person name="Szebenyi C."/>
            <person name="Tomsovsky M."/>
            <person name="Tulloss R.E."/>
            <person name="Uehling J."/>
            <person name="Grigoriev I.V."/>
            <person name="Vagvolgyi C."/>
            <person name="Papp T."/>
            <person name="Martin F.M."/>
            <person name="Miettinen O."/>
            <person name="Hibbett D.S."/>
            <person name="Nagy L.G."/>
        </authorList>
    </citation>
    <scope>NUCLEOTIDE SEQUENCE [LARGE SCALE GENOMIC DNA]</scope>
    <source>
        <strain evidence="2 3">CBS 121175</strain>
    </source>
</reference>
<feature type="compositionally biased region" description="Polar residues" evidence="1">
    <location>
        <begin position="99"/>
        <end position="111"/>
    </location>
</feature>
<feature type="region of interest" description="Disordered" evidence="1">
    <location>
        <begin position="331"/>
        <end position="353"/>
    </location>
</feature>
<evidence type="ECO:0000313" key="3">
    <source>
        <dbReference type="Proteomes" id="UP000307440"/>
    </source>
</evidence>
<accession>A0A5C3LBP4</accession>
<proteinExistence type="predicted"/>
<evidence type="ECO:0000256" key="1">
    <source>
        <dbReference type="SAM" id="MobiDB-lite"/>
    </source>
</evidence>
<dbReference type="OrthoDB" id="514070at2759"/>
<feature type="region of interest" description="Disordered" evidence="1">
    <location>
        <begin position="86"/>
        <end position="119"/>
    </location>
</feature>
<keyword evidence="3" id="KW-1185">Reference proteome</keyword>
<evidence type="ECO:0000313" key="2">
    <source>
        <dbReference type="EMBL" id="TFK29406.1"/>
    </source>
</evidence>
<dbReference type="EMBL" id="ML210150">
    <property type="protein sequence ID" value="TFK29406.1"/>
    <property type="molecule type" value="Genomic_DNA"/>
</dbReference>
<gene>
    <name evidence="2" type="ORF">FA15DRAFT_664356</name>
</gene>
<protein>
    <submittedName>
        <fullName evidence="2">Uncharacterized protein</fullName>
    </submittedName>
</protein>
<sequence length="353" mass="38894">MSSLDPETTKIPLQHFLKHLTNNGVPVSKAIAISGQIYKTHSTPADLRSLSNLTLNTLGVKDAGDRKLVLSAFRKAGFTPKKVSLKRVREDSVADPRAPSSSSTPTQSGNAPSIGAVERIITPPRRKRTRVKNEFLPEGPSDEVEGAAVGNLEFNEILDEKVLSSKHVVINRAPVMTAWAAVVAEHLNFKREEALSIASVYTEMNAISRGAAIGKYDKSQDRSMAVSKDGPQPYVELMGRRIPLYRTQHEQWRALSKNSPVPPITAFSYISRSFRQTTSAVMGALKLLAESYSPEDLNKQGYALYCEFRPNSEEWGKRAELSCSTILSLRKKNTATGPESEPDAFSINPRRQS</sequence>
<organism evidence="2 3">
    <name type="scientific">Coprinopsis marcescibilis</name>
    <name type="common">Agaric fungus</name>
    <name type="synonym">Psathyrella marcescibilis</name>
    <dbReference type="NCBI Taxonomy" id="230819"/>
    <lineage>
        <taxon>Eukaryota</taxon>
        <taxon>Fungi</taxon>
        <taxon>Dikarya</taxon>
        <taxon>Basidiomycota</taxon>
        <taxon>Agaricomycotina</taxon>
        <taxon>Agaricomycetes</taxon>
        <taxon>Agaricomycetidae</taxon>
        <taxon>Agaricales</taxon>
        <taxon>Agaricineae</taxon>
        <taxon>Psathyrellaceae</taxon>
        <taxon>Coprinopsis</taxon>
    </lineage>
</organism>
<dbReference type="Proteomes" id="UP000307440">
    <property type="component" value="Unassembled WGS sequence"/>
</dbReference>
<dbReference type="AlphaFoldDB" id="A0A5C3LBP4"/>